<evidence type="ECO:0000313" key="2">
    <source>
        <dbReference type="EMBL" id="SIN62012.1"/>
    </source>
</evidence>
<evidence type="ECO:0000313" key="3">
    <source>
        <dbReference type="Proteomes" id="UP000185192"/>
    </source>
</evidence>
<keyword evidence="1" id="KW-1133">Transmembrane helix</keyword>
<gene>
    <name evidence="2" type="ORF">SAMN02745824_0994</name>
</gene>
<keyword evidence="3" id="KW-1185">Reference proteome</keyword>
<sequence length="67" mass="6678">MQSDDNPDVTEAGGSPSPNAGGFFLAAGCIGGVIVGSFLGQPSIGFLAGLGLGGLVALAMWLRDRNR</sequence>
<dbReference type="AlphaFoldDB" id="A0A1N6CU23"/>
<accession>A0A1N6CU23</accession>
<dbReference type="EMBL" id="FSQW01000001">
    <property type="protein sequence ID" value="SIN62012.1"/>
    <property type="molecule type" value="Genomic_DNA"/>
</dbReference>
<name>A0A1N6CU23_9SPHN</name>
<keyword evidence="1" id="KW-0812">Transmembrane</keyword>
<protein>
    <submittedName>
        <fullName evidence="2">Uncharacterized protein</fullName>
    </submittedName>
</protein>
<feature type="transmembrane region" description="Helical" evidence="1">
    <location>
        <begin position="20"/>
        <end position="39"/>
    </location>
</feature>
<reference evidence="3" key="1">
    <citation type="submission" date="2016-11" db="EMBL/GenBank/DDBJ databases">
        <authorList>
            <person name="Varghese N."/>
            <person name="Submissions S."/>
        </authorList>
    </citation>
    <scope>NUCLEOTIDE SEQUENCE [LARGE SCALE GENOMIC DNA]</scope>
    <source>
        <strain evidence="3">DSM 22363</strain>
    </source>
</reference>
<evidence type="ECO:0000256" key="1">
    <source>
        <dbReference type="SAM" id="Phobius"/>
    </source>
</evidence>
<dbReference type="STRING" id="1123272.SAMN02745824_0994"/>
<organism evidence="2 3">
    <name type="scientific">Parasphingorhabdus marina DSM 22363</name>
    <dbReference type="NCBI Taxonomy" id="1123272"/>
    <lineage>
        <taxon>Bacteria</taxon>
        <taxon>Pseudomonadati</taxon>
        <taxon>Pseudomonadota</taxon>
        <taxon>Alphaproteobacteria</taxon>
        <taxon>Sphingomonadales</taxon>
        <taxon>Sphingomonadaceae</taxon>
        <taxon>Parasphingorhabdus</taxon>
    </lineage>
</organism>
<proteinExistence type="predicted"/>
<keyword evidence="1" id="KW-0472">Membrane</keyword>
<dbReference type="Proteomes" id="UP000185192">
    <property type="component" value="Unassembled WGS sequence"/>
</dbReference>
<feature type="transmembrane region" description="Helical" evidence="1">
    <location>
        <begin position="44"/>
        <end position="62"/>
    </location>
</feature>
<dbReference type="RefSeq" id="WP_084192492.1">
    <property type="nucleotide sequence ID" value="NZ_FSQW01000001.1"/>
</dbReference>